<dbReference type="InterPro" id="IPR002347">
    <property type="entry name" value="SDR_fam"/>
</dbReference>
<gene>
    <name evidence="3" type="ORF">KAK11_03005</name>
</gene>
<evidence type="ECO:0000256" key="1">
    <source>
        <dbReference type="ARBA" id="ARBA00006484"/>
    </source>
</evidence>
<dbReference type="Proteomes" id="UP000672097">
    <property type="component" value="Unassembled WGS sequence"/>
</dbReference>
<name>A0ABS5DT10_9BURK</name>
<reference evidence="3 4" key="1">
    <citation type="submission" date="2021-04" db="EMBL/GenBank/DDBJ databases">
        <title>The genome sequence of type strain Ideonella paludis KCTC 32238.</title>
        <authorList>
            <person name="Liu Y."/>
        </authorList>
    </citation>
    <scope>NUCLEOTIDE SEQUENCE [LARGE SCALE GENOMIC DNA]</scope>
    <source>
        <strain evidence="3 4">KCTC 32238</strain>
    </source>
</reference>
<evidence type="ECO:0000313" key="4">
    <source>
        <dbReference type="Proteomes" id="UP000672097"/>
    </source>
</evidence>
<dbReference type="Pfam" id="PF00106">
    <property type="entry name" value="adh_short"/>
    <property type="match status" value="1"/>
</dbReference>
<sequence>MPMNPKMSDWRGRVVWLVGASTGIGRAVASSLHAQGATVIVSARQAAALQAFEAAHPGSHGLVLDVTDRAATQAAAERVVHDHGGLDLVLFCAGTYTPMSARQLNLDVALRHEAVNVGGAWHVLGAVLPTLLAQAAQGRGGHLSLVASVAGYRALPNALAYGPTKAALIHMAESLHLELSPLGLGISVINPGFVDTPLTAQNGFRMPALITPEEAASEMLKGWARGDFEVHFPRRFTLLLKALRMVPQALYESLVRRATGH</sequence>
<evidence type="ECO:0000313" key="3">
    <source>
        <dbReference type="EMBL" id="MBQ0934283.1"/>
    </source>
</evidence>
<proteinExistence type="inferred from homology"/>
<dbReference type="Gene3D" id="3.40.50.720">
    <property type="entry name" value="NAD(P)-binding Rossmann-like Domain"/>
    <property type="match status" value="1"/>
</dbReference>
<dbReference type="InterPro" id="IPR036291">
    <property type="entry name" value="NAD(P)-bd_dom_sf"/>
</dbReference>
<dbReference type="PRINTS" id="PR00081">
    <property type="entry name" value="GDHRDH"/>
</dbReference>
<evidence type="ECO:0000256" key="2">
    <source>
        <dbReference type="ARBA" id="ARBA00023002"/>
    </source>
</evidence>
<dbReference type="RefSeq" id="WP_210805985.1">
    <property type="nucleotide sequence ID" value="NZ_JAGQDG010000001.1"/>
</dbReference>
<dbReference type="PANTHER" id="PTHR44196:SF1">
    <property type="entry name" value="DEHYDROGENASE_REDUCTASE SDR FAMILY MEMBER 7B"/>
    <property type="match status" value="1"/>
</dbReference>
<protein>
    <submittedName>
        <fullName evidence="3">SDR family NAD(P)-dependent oxidoreductase</fullName>
    </submittedName>
</protein>
<keyword evidence="2" id="KW-0560">Oxidoreductase</keyword>
<dbReference type="SUPFAM" id="SSF51735">
    <property type="entry name" value="NAD(P)-binding Rossmann-fold domains"/>
    <property type="match status" value="1"/>
</dbReference>
<keyword evidence="4" id="KW-1185">Reference proteome</keyword>
<comment type="similarity">
    <text evidence="1">Belongs to the short-chain dehydrogenases/reductases (SDR) family.</text>
</comment>
<accession>A0ABS5DT10</accession>
<dbReference type="PANTHER" id="PTHR44196">
    <property type="entry name" value="DEHYDROGENASE/REDUCTASE SDR FAMILY MEMBER 7B"/>
    <property type="match status" value="1"/>
</dbReference>
<organism evidence="3 4">
    <name type="scientific">Ideonella paludis</name>
    <dbReference type="NCBI Taxonomy" id="1233411"/>
    <lineage>
        <taxon>Bacteria</taxon>
        <taxon>Pseudomonadati</taxon>
        <taxon>Pseudomonadota</taxon>
        <taxon>Betaproteobacteria</taxon>
        <taxon>Burkholderiales</taxon>
        <taxon>Sphaerotilaceae</taxon>
        <taxon>Ideonella</taxon>
    </lineage>
</organism>
<comment type="caution">
    <text evidence="3">The sequence shown here is derived from an EMBL/GenBank/DDBJ whole genome shotgun (WGS) entry which is preliminary data.</text>
</comment>
<dbReference type="EMBL" id="JAGQDG010000001">
    <property type="protein sequence ID" value="MBQ0934283.1"/>
    <property type="molecule type" value="Genomic_DNA"/>
</dbReference>